<evidence type="ECO:0000313" key="2">
    <source>
        <dbReference type="EMBL" id="ANC59747.1"/>
    </source>
</evidence>
<dbReference type="AlphaFoldDB" id="A0A161IDA7"/>
<accession>A0A161IDA7</accession>
<reference evidence="2" key="1">
    <citation type="submission" date="2016-03" db="EMBL/GenBank/DDBJ databases">
        <title>F5111 plasmid from K. peumoniae isloate 05K0261.</title>
        <authorList>
            <person name="Kang H.-Y."/>
            <person name="Kim S."/>
            <person name="Kim J."/>
        </authorList>
    </citation>
    <scope>NUCLEOTIDE SEQUENCE</scope>
    <source>
        <strain evidence="2">05K0261</strain>
        <plasmid evidence="2">F5111</plasmid>
    </source>
</reference>
<evidence type="ECO:0000256" key="1">
    <source>
        <dbReference type="SAM" id="MobiDB-lite"/>
    </source>
</evidence>
<protein>
    <recommendedName>
        <fullName evidence="3">Apea-like HEPN domain-containing protein</fullName>
    </recommendedName>
</protein>
<dbReference type="EMBL" id="KU987453">
    <property type="protein sequence ID" value="ANC59747.1"/>
    <property type="molecule type" value="Genomic_DNA"/>
</dbReference>
<organism evidence="2">
    <name type="scientific">Klebsiella pneumoniae</name>
    <dbReference type="NCBI Taxonomy" id="573"/>
    <lineage>
        <taxon>Bacteria</taxon>
        <taxon>Pseudomonadati</taxon>
        <taxon>Pseudomonadota</taxon>
        <taxon>Gammaproteobacteria</taxon>
        <taxon>Enterobacterales</taxon>
        <taxon>Enterobacteriaceae</taxon>
        <taxon>Klebsiella/Raoultella group</taxon>
        <taxon>Klebsiella</taxon>
        <taxon>Klebsiella pneumoniae complex</taxon>
    </lineage>
</organism>
<dbReference type="RefSeq" id="WP_172688001.1">
    <property type="nucleotide sequence ID" value="NZ_CP195923.1"/>
</dbReference>
<name>A0A161IDA7_KLEPN</name>
<proteinExistence type="predicted"/>
<feature type="region of interest" description="Disordered" evidence="1">
    <location>
        <begin position="1"/>
        <end position="31"/>
    </location>
</feature>
<evidence type="ECO:0008006" key="3">
    <source>
        <dbReference type="Google" id="ProtNLM"/>
    </source>
</evidence>
<sequence length="673" mass="77137">MCSGEKKPPSEAVFERYGPNQSGTKPQSSRREPFFSVRYAAGSATYLNALIYGNYNTTQKGRNSMRIDVRLRRNGLSPRQLFFIECWGSLAHKESTDTDRVGFNNILNAINELLSLFPQGNKFKGQDKRKRAAQELLELLKEDVVLSDDRFESIPNQLKDMLDIKNAWSDKERSPVEKHQGLMESLFTQLKLTLEAHYLPASLERLEAEISKGEFPSDSDYACITSLCNNIMSFLLTLGMPLTECSLLYSRILMNDRQTFDVRFRSWAEKVNVRSQRYIVSIIMENEKFHDMLQQAGEHILFNGCRYFHFTSDKGVPSVRTEIEVQAVSVLAAKVKADFVLKDSLDVVAYMLGRGQINTRSAFQVRDEAGNETTIPGFSNEILTNSDRLTMSEFGHFMSAITGLFTRASPESARKVSSAFHFLRNGLINKTTQENQFTSFWSALEALTLDVSSRQLDHDEHVVFTTPPCMGLDYVVKQLISLRGIARQLRLELHLHDGRRVIPGESDLDDIYTYLKDSEFTRQFGDELSDYPYASYMLRKFTGLCVQPRELGKKIIRHAEKVERHIYRLYILRNTIVHNAESNPYIQFLTVNLEHYLRGTINAMFYTASMLPVIRAPEEAFQRYLHMYEILVNELEPTFGIPPGEHRSVESLIGQNKITPADSKLKAWLKLHK</sequence>
<geneLocation type="plasmid" evidence="2">
    <name>F5111</name>
</geneLocation>
<keyword evidence="2" id="KW-0614">Plasmid</keyword>